<dbReference type="EMBL" id="JASPKZ010008621">
    <property type="protein sequence ID" value="KAJ9579183.1"/>
    <property type="molecule type" value="Genomic_DNA"/>
</dbReference>
<name>A0AAD7ZEP8_DIPPU</name>
<organism evidence="2 3">
    <name type="scientific">Diploptera punctata</name>
    <name type="common">Pacific beetle cockroach</name>
    <dbReference type="NCBI Taxonomy" id="6984"/>
    <lineage>
        <taxon>Eukaryota</taxon>
        <taxon>Metazoa</taxon>
        <taxon>Ecdysozoa</taxon>
        <taxon>Arthropoda</taxon>
        <taxon>Hexapoda</taxon>
        <taxon>Insecta</taxon>
        <taxon>Pterygota</taxon>
        <taxon>Neoptera</taxon>
        <taxon>Polyneoptera</taxon>
        <taxon>Dictyoptera</taxon>
        <taxon>Blattodea</taxon>
        <taxon>Blaberoidea</taxon>
        <taxon>Blaberidae</taxon>
        <taxon>Diplopterinae</taxon>
        <taxon>Diploptera</taxon>
    </lineage>
</organism>
<keyword evidence="3" id="KW-1185">Reference proteome</keyword>
<feature type="region of interest" description="Disordered" evidence="1">
    <location>
        <begin position="42"/>
        <end position="62"/>
    </location>
</feature>
<dbReference type="Proteomes" id="UP001233999">
    <property type="component" value="Unassembled WGS sequence"/>
</dbReference>
<comment type="caution">
    <text evidence="2">The sequence shown here is derived from an EMBL/GenBank/DDBJ whole genome shotgun (WGS) entry which is preliminary data.</text>
</comment>
<accession>A0AAD7ZEP8</accession>
<protein>
    <submittedName>
        <fullName evidence="2">Uncharacterized protein</fullName>
    </submittedName>
</protein>
<proteinExistence type="predicted"/>
<evidence type="ECO:0000313" key="2">
    <source>
        <dbReference type="EMBL" id="KAJ9579183.1"/>
    </source>
</evidence>
<evidence type="ECO:0000313" key="3">
    <source>
        <dbReference type="Proteomes" id="UP001233999"/>
    </source>
</evidence>
<feature type="non-terminal residue" evidence="2">
    <location>
        <position position="1"/>
    </location>
</feature>
<evidence type="ECO:0000256" key="1">
    <source>
        <dbReference type="SAM" id="MobiDB-lite"/>
    </source>
</evidence>
<reference evidence="2" key="1">
    <citation type="journal article" date="2023" name="IScience">
        <title>Live-bearing cockroach genome reveals convergent evolutionary mechanisms linked to viviparity in insects and beyond.</title>
        <authorList>
            <person name="Fouks B."/>
            <person name="Harrison M.C."/>
            <person name="Mikhailova A.A."/>
            <person name="Marchal E."/>
            <person name="English S."/>
            <person name="Carruthers M."/>
            <person name="Jennings E.C."/>
            <person name="Chiamaka E.L."/>
            <person name="Frigard R.A."/>
            <person name="Pippel M."/>
            <person name="Attardo G.M."/>
            <person name="Benoit J.B."/>
            <person name="Bornberg-Bauer E."/>
            <person name="Tobe S.S."/>
        </authorList>
    </citation>
    <scope>NUCLEOTIDE SEQUENCE</scope>
    <source>
        <strain evidence="2">Stay&amp;Tobe</strain>
    </source>
</reference>
<sequence>MNAIVLLFTCNIIVFSLCNCNIFLYTSMYSCSKQRIMENQDPQWDQSKHQNVPESTINHCIK</sequence>
<dbReference type="AlphaFoldDB" id="A0AAD7ZEP8"/>
<gene>
    <name evidence="2" type="ORF">L9F63_024708</name>
</gene>
<reference evidence="2" key="2">
    <citation type="submission" date="2023-05" db="EMBL/GenBank/DDBJ databases">
        <authorList>
            <person name="Fouks B."/>
        </authorList>
    </citation>
    <scope>NUCLEOTIDE SEQUENCE</scope>
    <source>
        <strain evidence="2">Stay&amp;Tobe</strain>
        <tissue evidence="2">Testes</tissue>
    </source>
</reference>